<reference evidence="2" key="1">
    <citation type="journal article" date="2014" name="Front. Microbiol.">
        <title>High frequency of phylogenetically diverse reductive dehalogenase-homologous genes in deep subseafloor sedimentary metagenomes.</title>
        <authorList>
            <person name="Kawai M."/>
            <person name="Futagami T."/>
            <person name="Toyoda A."/>
            <person name="Takaki Y."/>
            <person name="Nishi S."/>
            <person name="Hori S."/>
            <person name="Arai W."/>
            <person name="Tsubouchi T."/>
            <person name="Morono Y."/>
            <person name="Uchiyama I."/>
            <person name="Ito T."/>
            <person name="Fujiyama A."/>
            <person name="Inagaki F."/>
            <person name="Takami H."/>
        </authorList>
    </citation>
    <scope>NUCLEOTIDE SEQUENCE</scope>
    <source>
        <strain evidence="2">Expedition CK06-06</strain>
    </source>
</reference>
<evidence type="ECO:0000259" key="1">
    <source>
        <dbReference type="PROSITE" id="PS50972"/>
    </source>
</evidence>
<dbReference type="Gene3D" id="3.20.20.20">
    <property type="entry name" value="Dihydropteroate synthase-like"/>
    <property type="match status" value="1"/>
</dbReference>
<gene>
    <name evidence="2" type="ORF">S01H4_53396</name>
</gene>
<dbReference type="SUPFAM" id="SSF51717">
    <property type="entry name" value="Dihydropteroate synthetase-like"/>
    <property type="match status" value="1"/>
</dbReference>
<dbReference type="InterPro" id="IPR011005">
    <property type="entry name" value="Dihydropteroate_synth-like_sf"/>
</dbReference>
<proteinExistence type="predicted"/>
<comment type="caution">
    <text evidence="2">The sequence shown here is derived from an EMBL/GenBank/DDBJ whole genome shotgun (WGS) entry which is preliminary data.</text>
</comment>
<organism evidence="2">
    <name type="scientific">marine sediment metagenome</name>
    <dbReference type="NCBI Taxonomy" id="412755"/>
    <lineage>
        <taxon>unclassified sequences</taxon>
        <taxon>metagenomes</taxon>
        <taxon>ecological metagenomes</taxon>
    </lineage>
</organism>
<dbReference type="GO" id="GO:0042558">
    <property type="term" value="P:pteridine-containing compound metabolic process"/>
    <property type="evidence" value="ECO:0007669"/>
    <property type="project" value="InterPro"/>
</dbReference>
<dbReference type="PROSITE" id="PS50972">
    <property type="entry name" value="PTERIN_BINDING"/>
    <property type="match status" value="1"/>
</dbReference>
<dbReference type="EMBL" id="BART01030614">
    <property type="protein sequence ID" value="GAH18088.1"/>
    <property type="molecule type" value="Genomic_DNA"/>
</dbReference>
<sequence length="98" mass="10835">YKKKKGQKEMETVVTGKGTEVKFGLDLPTVIIAERINPTGRKSLAEELKQGKFDIVREDAIKQTEAGAHIIDINVGTAGVDEVEILPVRKSLKMFLIL</sequence>
<evidence type="ECO:0000313" key="2">
    <source>
        <dbReference type="EMBL" id="GAH18088.1"/>
    </source>
</evidence>
<protein>
    <recommendedName>
        <fullName evidence="1">Pterin-binding domain-containing protein</fullName>
    </recommendedName>
</protein>
<feature type="non-terminal residue" evidence="2">
    <location>
        <position position="1"/>
    </location>
</feature>
<accession>X1FBG0</accession>
<name>X1FBG0_9ZZZZ</name>
<dbReference type="InterPro" id="IPR000489">
    <property type="entry name" value="Pterin-binding_dom"/>
</dbReference>
<feature type="domain" description="Pterin-binding" evidence="1">
    <location>
        <begin position="29"/>
        <end position="98"/>
    </location>
</feature>
<dbReference type="AlphaFoldDB" id="X1FBG0"/>